<reference evidence="1 2" key="1">
    <citation type="submission" date="2023-10" db="EMBL/GenBank/DDBJ databases">
        <title>Comparative genomics analysis reveals potential genetic determinants of host preference in Cryptosporidium xiaoi.</title>
        <authorList>
            <person name="Xiao L."/>
            <person name="Li J."/>
        </authorList>
    </citation>
    <scope>NUCLEOTIDE SEQUENCE [LARGE SCALE GENOMIC DNA]</scope>
    <source>
        <strain evidence="1 2">52996</strain>
    </source>
</reference>
<dbReference type="Proteomes" id="UP001311799">
    <property type="component" value="Unassembled WGS sequence"/>
</dbReference>
<accession>A0AAV9XYJ2</accession>
<keyword evidence="2" id="KW-1185">Reference proteome</keyword>
<feature type="non-terminal residue" evidence="1">
    <location>
        <position position="334"/>
    </location>
</feature>
<protein>
    <submittedName>
        <fullName evidence="1">Uncharacterized protein</fullName>
    </submittedName>
</protein>
<gene>
    <name evidence="1" type="ORF">RS030_1134</name>
</gene>
<name>A0AAV9XYJ2_9CRYT</name>
<evidence type="ECO:0000313" key="1">
    <source>
        <dbReference type="EMBL" id="KAK6589697.1"/>
    </source>
</evidence>
<proteinExistence type="predicted"/>
<evidence type="ECO:0000313" key="2">
    <source>
        <dbReference type="Proteomes" id="UP001311799"/>
    </source>
</evidence>
<dbReference type="EMBL" id="JAWDEY010000011">
    <property type="protein sequence ID" value="KAK6589697.1"/>
    <property type="molecule type" value="Genomic_DNA"/>
</dbReference>
<comment type="caution">
    <text evidence="1">The sequence shown here is derived from an EMBL/GenBank/DDBJ whole genome shotgun (WGS) entry which is preliminary data.</text>
</comment>
<sequence>MSENSKYLFGSYLLEKQWIRNLLMLFLSHNEKKANNSTLRTRIQFLNYPEGVFNHKNIKDRNKGELFLRQFSNLSNSTKFWDNNCQNHNHLIGSHFWKTLSDNIGANSDFSKPKSENNDLLELLLNEKTTIKNCVLNYVNLIIENIKLNRKYGNLFRIIFNSNCNTGKTTSKEKIFDVIDLLILDCPNMDCILNLAKSLKGFDSSFKEDIYMKYLLSEVKSRLFNHSSDFNITELKNIIYKTCILYCEMYNKLMLKNGVTNIKKHFNSFKQYNVDHSNFFKLKLGFYIGFIVNSLIDGSNKGSSSDFVSLIDDLVDVISNNNNNMSNYNEYKLF</sequence>
<dbReference type="AlphaFoldDB" id="A0AAV9XYJ2"/>
<organism evidence="1 2">
    <name type="scientific">Cryptosporidium xiaoi</name>
    <dbReference type="NCBI Taxonomy" id="659607"/>
    <lineage>
        <taxon>Eukaryota</taxon>
        <taxon>Sar</taxon>
        <taxon>Alveolata</taxon>
        <taxon>Apicomplexa</taxon>
        <taxon>Conoidasida</taxon>
        <taxon>Coccidia</taxon>
        <taxon>Eucoccidiorida</taxon>
        <taxon>Eimeriorina</taxon>
        <taxon>Cryptosporidiidae</taxon>
        <taxon>Cryptosporidium</taxon>
    </lineage>
</organism>